<organism evidence="1 2">
    <name type="scientific">Paraburkholderia aspalathi</name>
    <dbReference type="NCBI Taxonomy" id="1324617"/>
    <lineage>
        <taxon>Bacteria</taxon>
        <taxon>Pseudomonadati</taxon>
        <taxon>Pseudomonadota</taxon>
        <taxon>Betaproteobacteria</taxon>
        <taxon>Burkholderiales</taxon>
        <taxon>Burkholderiaceae</taxon>
        <taxon>Paraburkholderia</taxon>
    </lineage>
</organism>
<dbReference type="EMBL" id="CAJNAU010000021">
    <property type="protein sequence ID" value="CAE6750058.1"/>
    <property type="molecule type" value="Genomic_DNA"/>
</dbReference>
<keyword evidence="2" id="KW-1185">Reference proteome</keyword>
<evidence type="ECO:0000313" key="1">
    <source>
        <dbReference type="EMBL" id="CAE6750058.1"/>
    </source>
</evidence>
<protein>
    <submittedName>
        <fullName evidence="1">Uncharacterized protein</fullName>
    </submittedName>
</protein>
<reference evidence="1 2" key="1">
    <citation type="submission" date="2021-02" db="EMBL/GenBank/DDBJ databases">
        <authorList>
            <person name="Vanwijnsberghe S."/>
        </authorList>
    </citation>
    <scope>NUCLEOTIDE SEQUENCE [LARGE SCALE GENOMIC DNA]</scope>
    <source>
        <strain evidence="1 2">R-69658</strain>
    </source>
</reference>
<accession>A0ABM8RFN8</accession>
<comment type="caution">
    <text evidence="1">The sequence shown here is derived from an EMBL/GenBank/DDBJ whole genome shotgun (WGS) entry which is preliminary data.</text>
</comment>
<dbReference type="Proteomes" id="UP000674425">
    <property type="component" value="Unassembled WGS sequence"/>
</dbReference>
<proteinExistence type="predicted"/>
<sequence>MLQGRFRRCTSVRRPVLYRLGQRRAVDLAVACQRQRVEQTDGCGHQRCRQADGERIAQLFSIERVADRVADQAHPLLRIRTADHHGVAHTGQRAQLRGHFGGFDAIAANFQLIVDAAEEFKLTVVEPARLIAGAIDACAGHERIGHESTGGERRLLPIAARQRDTARVDFATSARQDGMTVGVEQIDARVIEWAAKRQSVIGAAFGRHDADGRLGRSIVAKNGALGLQQRDTLEQCTGAGFSTQQQRALRQYRVRIRRMKQAFEMARRDLEQIGRMRAAPVGVRVGIEGTPIVDQLQGPARPQRRHQGRVTEIGGRCRQIRGAANAIGQTGE</sequence>
<gene>
    <name evidence="1" type="ORF">R69658_02672</name>
</gene>
<name>A0ABM8RFN8_9BURK</name>
<evidence type="ECO:0000313" key="2">
    <source>
        <dbReference type="Proteomes" id="UP000674425"/>
    </source>
</evidence>